<gene>
    <name evidence="2" type="ORF">SNAT2548_LOCUS31860</name>
</gene>
<protein>
    <submittedName>
        <fullName evidence="2">Uncharacterized protein</fullName>
    </submittedName>
</protein>
<sequence length="135" mass="14126">MAFYFFRRAVGGGKVVAVVEARSLLPVSLSDHLVFSTSCKIPPTCRTMKPSGAVLDPPLPPEIPGMEDLNLSFPKLSAGGAAHPGNRKGRNGRDLLETAGSAGAAAMALALLGICCLRRARKIREAEAGELRNAA</sequence>
<organism evidence="2 3">
    <name type="scientific">Symbiodinium natans</name>
    <dbReference type="NCBI Taxonomy" id="878477"/>
    <lineage>
        <taxon>Eukaryota</taxon>
        <taxon>Sar</taxon>
        <taxon>Alveolata</taxon>
        <taxon>Dinophyceae</taxon>
        <taxon>Suessiales</taxon>
        <taxon>Symbiodiniaceae</taxon>
        <taxon>Symbiodinium</taxon>
    </lineage>
</organism>
<dbReference type="EMBL" id="CAJNDS010002679">
    <property type="protein sequence ID" value="CAE7563478.1"/>
    <property type="molecule type" value="Genomic_DNA"/>
</dbReference>
<accession>A0A812UEJ1</accession>
<reference evidence="2" key="1">
    <citation type="submission" date="2021-02" db="EMBL/GenBank/DDBJ databases">
        <authorList>
            <person name="Dougan E. K."/>
            <person name="Rhodes N."/>
            <person name="Thang M."/>
            <person name="Chan C."/>
        </authorList>
    </citation>
    <scope>NUCLEOTIDE SEQUENCE</scope>
</reference>
<proteinExistence type="predicted"/>
<evidence type="ECO:0000256" key="1">
    <source>
        <dbReference type="SAM" id="Phobius"/>
    </source>
</evidence>
<keyword evidence="1" id="KW-1133">Transmembrane helix</keyword>
<keyword evidence="3" id="KW-1185">Reference proteome</keyword>
<keyword evidence="1" id="KW-0472">Membrane</keyword>
<feature type="transmembrane region" description="Helical" evidence="1">
    <location>
        <begin position="99"/>
        <end position="117"/>
    </location>
</feature>
<dbReference type="Proteomes" id="UP000604046">
    <property type="component" value="Unassembled WGS sequence"/>
</dbReference>
<name>A0A812UEJ1_9DINO</name>
<evidence type="ECO:0000313" key="2">
    <source>
        <dbReference type="EMBL" id="CAE7563478.1"/>
    </source>
</evidence>
<comment type="caution">
    <text evidence="2">The sequence shown here is derived from an EMBL/GenBank/DDBJ whole genome shotgun (WGS) entry which is preliminary data.</text>
</comment>
<evidence type="ECO:0000313" key="3">
    <source>
        <dbReference type="Proteomes" id="UP000604046"/>
    </source>
</evidence>
<dbReference type="AlphaFoldDB" id="A0A812UEJ1"/>
<keyword evidence="1" id="KW-0812">Transmembrane</keyword>